<dbReference type="FunFam" id="3.40.50.720:FF:000084">
    <property type="entry name" value="Short-chain dehydrogenase reductase"/>
    <property type="match status" value="1"/>
</dbReference>
<dbReference type="Proteomes" id="UP000019146">
    <property type="component" value="Plasmid unnamed"/>
</dbReference>
<dbReference type="KEGG" id="bcai:K788_0007043"/>
<evidence type="ECO:0000256" key="2">
    <source>
        <dbReference type="ARBA" id="ARBA00023002"/>
    </source>
</evidence>
<dbReference type="SUPFAM" id="SSF51735">
    <property type="entry name" value="NAD(P)-binding Rossmann-fold domains"/>
    <property type="match status" value="1"/>
</dbReference>
<dbReference type="Pfam" id="PF13561">
    <property type="entry name" value="adh_short_C2"/>
    <property type="match status" value="1"/>
</dbReference>
<dbReference type="Gene3D" id="3.40.50.720">
    <property type="entry name" value="NAD(P)-binding Rossmann-like Domain"/>
    <property type="match status" value="1"/>
</dbReference>
<dbReference type="InterPro" id="IPR020904">
    <property type="entry name" value="Sc_DH/Rdtase_CS"/>
</dbReference>
<keyword evidence="2" id="KW-0560">Oxidoreductase</keyword>
<dbReference type="PRINTS" id="PR00081">
    <property type="entry name" value="GDHRDH"/>
</dbReference>
<evidence type="ECO:0000313" key="4">
    <source>
        <dbReference type="EMBL" id="ALL71785.1"/>
    </source>
</evidence>
<name>A0A0P0RRR2_9BURK</name>
<dbReference type="AlphaFoldDB" id="A0A0P0RRR2"/>
<protein>
    <submittedName>
        <fullName evidence="4">3-oxoacyl-[acyl-carrier protein] reductase</fullName>
    </submittedName>
</protein>
<comment type="similarity">
    <text evidence="1">Belongs to the short-chain dehydrogenases/reductases (SDR) family.</text>
</comment>
<evidence type="ECO:0000256" key="3">
    <source>
        <dbReference type="SAM" id="MobiDB-lite"/>
    </source>
</evidence>
<dbReference type="InterPro" id="IPR036291">
    <property type="entry name" value="NAD(P)-bd_dom_sf"/>
</dbReference>
<evidence type="ECO:0000313" key="5">
    <source>
        <dbReference type="Proteomes" id="UP000019146"/>
    </source>
</evidence>
<feature type="compositionally biased region" description="Basic and acidic residues" evidence="3">
    <location>
        <begin position="195"/>
        <end position="204"/>
    </location>
</feature>
<sequence length="261" mass="27242">MDLKGRVALVTGAGSGIGRACALKLAAEGARVIVHAHKAEETQATVGAIQKAGGTAFGITVDLRDDPGVKTAIERGIGEFGALDIVVANAGINGVWAPIDELQPDEWDDTLNTNLRGTYLTLHFTVPHLKRAGQGSIIIISSINGTRVFSHGGASAYSTTKGGLLALGQMVALELAKHKIRVNVVCPGKIESKIDENTRARSSEEASEPAQYPDGKIPLTNGHAGTGNDIAEMVAFLVSDRARYITGTPVWIDGGQSLLVG</sequence>
<dbReference type="PRINTS" id="PR00080">
    <property type="entry name" value="SDRFAMILY"/>
</dbReference>
<proteinExistence type="inferred from homology"/>
<dbReference type="NCBIfam" id="NF004203">
    <property type="entry name" value="PRK05653.2-4"/>
    <property type="match status" value="1"/>
</dbReference>
<geneLocation type="plasmid" evidence="5"/>
<gene>
    <name evidence="4" type="ORF">K788_0007043</name>
</gene>
<dbReference type="GO" id="GO:0016491">
    <property type="term" value="F:oxidoreductase activity"/>
    <property type="evidence" value="ECO:0007669"/>
    <property type="project" value="UniProtKB-KW"/>
</dbReference>
<dbReference type="EMBL" id="CP012748">
    <property type="protein sequence ID" value="ALL71785.1"/>
    <property type="molecule type" value="Genomic_DNA"/>
</dbReference>
<dbReference type="PANTHER" id="PTHR24321:SF8">
    <property type="entry name" value="ESTRADIOL 17-BETA-DEHYDROGENASE 8-RELATED"/>
    <property type="match status" value="1"/>
</dbReference>
<feature type="region of interest" description="Disordered" evidence="3">
    <location>
        <begin position="195"/>
        <end position="223"/>
    </location>
</feature>
<dbReference type="GeneID" id="69975100"/>
<keyword evidence="4" id="KW-0614">Plasmid</keyword>
<organism evidence="4 5">
    <name type="scientific">Paraburkholderia caribensis MBA4</name>
    <dbReference type="NCBI Taxonomy" id="1323664"/>
    <lineage>
        <taxon>Bacteria</taxon>
        <taxon>Pseudomonadati</taxon>
        <taxon>Pseudomonadota</taxon>
        <taxon>Betaproteobacteria</taxon>
        <taxon>Burkholderiales</taxon>
        <taxon>Burkholderiaceae</taxon>
        <taxon>Paraburkholderia</taxon>
    </lineage>
</organism>
<dbReference type="PROSITE" id="PS00061">
    <property type="entry name" value="ADH_SHORT"/>
    <property type="match status" value="1"/>
</dbReference>
<dbReference type="RefSeq" id="WP_035991713.1">
    <property type="nucleotide sequence ID" value="NZ_CP012748.1"/>
</dbReference>
<evidence type="ECO:0000256" key="1">
    <source>
        <dbReference type="ARBA" id="ARBA00006484"/>
    </source>
</evidence>
<reference evidence="4 5" key="1">
    <citation type="journal article" date="2014" name="Genome Announc.">
        <title>Draft Genome Sequence of the Haloacid-Degrading Burkholderia caribensis Strain MBA4.</title>
        <authorList>
            <person name="Pan Y."/>
            <person name="Kong K.F."/>
            <person name="Tsang J.S."/>
        </authorList>
    </citation>
    <scope>NUCLEOTIDE SEQUENCE [LARGE SCALE GENOMIC DNA]</scope>
    <source>
        <strain evidence="4 5">MBA4</strain>
        <plasmid evidence="5">Plasmid</plasmid>
    </source>
</reference>
<dbReference type="PANTHER" id="PTHR24321">
    <property type="entry name" value="DEHYDROGENASES, SHORT CHAIN"/>
    <property type="match status" value="1"/>
</dbReference>
<dbReference type="InterPro" id="IPR002347">
    <property type="entry name" value="SDR_fam"/>
</dbReference>
<dbReference type="CDD" id="cd05233">
    <property type="entry name" value="SDR_c"/>
    <property type="match status" value="1"/>
</dbReference>
<accession>A0A0P0RRR2</accession>